<dbReference type="InterPro" id="IPR005594">
    <property type="entry name" value="YadA_C"/>
</dbReference>
<evidence type="ECO:0000256" key="4">
    <source>
        <dbReference type="ARBA" id="ARBA00022692"/>
    </source>
</evidence>
<dbReference type="Gene3D" id="3.30.1300.30">
    <property type="entry name" value="GSPII I/J protein-like"/>
    <property type="match status" value="1"/>
</dbReference>
<keyword evidence="3" id="KW-1134">Transmembrane beta strand</keyword>
<dbReference type="EMBL" id="BBSC01000004">
    <property type="protein sequence ID" value="GAM75372.1"/>
    <property type="molecule type" value="Genomic_DNA"/>
</dbReference>
<name>A0A0B8QEE4_9VIBR</name>
<dbReference type="SUPFAM" id="SSF54523">
    <property type="entry name" value="Pili subunits"/>
    <property type="match status" value="1"/>
</dbReference>
<feature type="region of interest" description="Disordered" evidence="8">
    <location>
        <begin position="83"/>
        <end position="108"/>
    </location>
</feature>
<dbReference type="InterPro" id="IPR045584">
    <property type="entry name" value="Pilin-like"/>
</dbReference>
<keyword evidence="6" id="KW-0472">Membrane</keyword>
<dbReference type="Pfam" id="PF03895">
    <property type="entry name" value="YadA_anchor"/>
    <property type="match status" value="1"/>
</dbReference>
<comment type="subcellular location">
    <subcellularLocation>
        <location evidence="2">Cell outer membrane</location>
    </subcellularLocation>
    <subcellularLocation>
        <location evidence="1">Cell surface</location>
    </subcellularLocation>
</comment>
<evidence type="ECO:0000259" key="9">
    <source>
        <dbReference type="Pfam" id="PF03895"/>
    </source>
</evidence>
<proteinExistence type="predicted"/>
<gene>
    <name evidence="10" type="ORF">JCM19241_3284</name>
</gene>
<evidence type="ECO:0000256" key="5">
    <source>
        <dbReference type="ARBA" id="ARBA00022729"/>
    </source>
</evidence>
<sequence>MAGSASYNVISGLIQDKGAREDFNKIIDGDRKFSAKAGTDYIKNATPDEVNAAKSVYVQFKDGKARSLHDVMVEHGLTERSKRRQLNEAERQALQDSRKGVDTDTGLERNSKVIGDEIDRIDNQRNNNTRAISGIKGGIGKNATKIGTNAEGIQANKDAIEDLTTALIAQGEAYQEALDGTKASMHAIANARPIATNVGKAAVGVGVGASGNKQAVAIGASYRFNENWSSSTTINMETAGKYTKEDVSAGVGVHFAF</sequence>
<evidence type="ECO:0000256" key="3">
    <source>
        <dbReference type="ARBA" id="ARBA00022452"/>
    </source>
</evidence>
<evidence type="ECO:0000256" key="1">
    <source>
        <dbReference type="ARBA" id="ARBA00004241"/>
    </source>
</evidence>
<dbReference type="STRING" id="1481914.JCM19241_3284"/>
<evidence type="ECO:0000256" key="8">
    <source>
        <dbReference type="SAM" id="MobiDB-lite"/>
    </source>
</evidence>
<keyword evidence="5" id="KW-0732">Signal</keyword>
<keyword evidence="4" id="KW-0812">Transmembrane</keyword>
<dbReference type="GO" id="GO:0009986">
    <property type="term" value="C:cell surface"/>
    <property type="evidence" value="ECO:0007669"/>
    <property type="project" value="UniProtKB-SubCell"/>
</dbReference>
<feature type="domain" description="Trimeric autotransporter adhesin YadA-like C-terminal membrane anchor" evidence="9">
    <location>
        <begin position="195"/>
        <end position="257"/>
    </location>
</feature>
<reference evidence="10 11" key="2">
    <citation type="submission" date="2015-01" db="EMBL/GenBank/DDBJ databases">
        <authorList>
            <consortium name="NBRP consortium"/>
            <person name="Sawabe T."/>
            <person name="Meirelles P."/>
            <person name="Feng G."/>
            <person name="Sayaka M."/>
            <person name="Hattori M."/>
            <person name="Ohkuma M."/>
        </authorList>
    </citation>
    <scope>NUCLEOTIDE SEQUENCE [LARGE SCALE GENOMIC DNA]</scope>
    <source>
        <strain evidence="11">JCM 19241</strain>
    </source>
</reference>
<evidence type="ECO:0000256" key="7">
    <source>
        <dbReference type="ARBA" id="ARBA00023237"/>
    </source>
</evidence>
<reference evidence="10 11" key="1">
    <citation type="submission" date="2015-01" db="EMBL/GenBank/DDBJ databases">
        <title>Vibrio sp. C94 JCM 19241 whole genome shotgun sequence.</title>
        <authorList>
            <person name="Sawabe T."/>
            <person name="Meirelles P."/>
            <person name="Feng G."/>
            <person name="Sayaka M."/>
            <person name="Hattori M."/>
            <person name="Ohkuma M."/>
        </authorList>
    </citation>
    <scope>NUCLEOTIDE SEQUENCE [LARGE SCALE GENOMIC DNA]</scope>
    <source>
        <strain evidence="11">JCM 19241</strain>
    </source>
</reference>
<evidence type="ECO:0000313" key="10">
    <source>
        <dbReference type="EMBL" id="GAM75372.1"/>
    </source>
</evidence>
<evidence type="ECO:0000256" key="2">
    <source>
        <dbReference type="ARBA" id="ARBA00004442"/>
    </source>
</evidence>
<dbReference type="AlphaFoldDB" id="A0A0B8QEE4"/>
<keyword evidence="7" id="KW-0998">Cell outer membrane</keyword>
<dbReference type="GO" id="GO:0009279">
    <property type="term" value="C:cell outer membrane"/>
    <property type="evidence" value="ECO:0007669"/>
    <property type="project" value="UniProtKB-SubCell"/>
</dbReference>
<organism evidence="10 11">
    <name type="scientific">Vibrio ishigakensis</name>
    <dbReference type="NCBI Taxonomy" id="1481914"/>
    <lineage>
        <taxon>Bacteria</taxon>
        <taxon>Pseudomonadati</taxon>
        <taxon>Pseudomonadota</taxon>
        <taxon>Gammaproteobacteria</taxon>
        <taxon>Vibrionales</taxon>
        <taxon>Vibrionaceae</taxon>
        <taxon>Vibrio</taxon>
    </lineage>
</organism>
<accession>A0A0B8QEE4</accession>
<protein>
    <recommendedName>
        <fullName evidence="9">Trimeric autotransporter adhesin YadA-like C-terminal membrane anchor domain-containing protein</fullName>
    </recommendedName>
</protein>
<comment type="caution">
    <text evidence="10">The sequence shown here is derived from an EMBL/GenBank/DDBJ whole genome shotgun (WGS) entry which is preliminary data.</text>
</comment>
<evidence type="ECO:0000313" key="11">
    <source>
        <dbReference type="Proteomes" id="UP000031666"/>
    </source>
</evidence>
<dbReference type="Proteomes" id="UP000031666">
    <property type="component" value="Unassembled WGS sequence"/>
</dbReference>
<evidence type="ECO:0000256" key="6">
    <source>
        <dbReference type="ARBA" id="ARBA00023136"/>
    </source>
</evidence>